<organism evidence="3 4">
    <name type="scientific">Terrihabitans rhizophilus</name>
    <dbReference type="NCBI Taxonomy" id="3092662"/>
    <lineage>
        <taxon>Bacteria</taxon>
        <taxon>Pseudomonadati</taxon>
        <taxon>Pseudomonadota</taxon>
        <taxon>Alphaproteobacteria</taxon>
        <taxon>Hyphomicrobiales</taxon>
        <taxon>Terrihabitans</taxon>
    </lineage>
</organism>
<keyword evidence="4" id="KW-1185">Reference proteome</keyword>
<dbReference type="EMBL" id="JAXAFJ010000003">
    <property type="protein sequence ID" value="MDX6805988.1"/>
    <property type="molecule type" value="Genomic_DNA"/>
</dbReference>
<accession>A0ABU4RMC9</accession>
<dbReference type="InterPro" id="IPR050249">
    <property type="entry name" value="Pseudomonas-type_ThrB"/>
</dbReference>
<evidence type="ECO:0000256" key="1">
    <source>
        <dbReference type="ARBA" id="ARBA00038240"/>
    </source>
</evidence>
<dbReference type="PANTHER" id="PTHR21064:SF6">
    <property type="entry name" value="AMINOGLYCOSIDE PHOSPHOTRANSFERASE DOMAIN-CONTAINING PROTEIN"/>
    <property type="match status" value="1"/>
</dbReference>
<dbReference type="Gene3D" id="3.90.1200.10">
    <property type="match status" value="1"/>
</dbReference>
<name>A0ABU4RMC9_9HYPH</name>
<protein>
    <submittedName>
        <fullName evidence="3">Phosphotransferase</fullName>
    </submittedName>
</protein>
<dbReference type="RefSeq" id="WP_319844104.1">
    <property type="nucleotide sequence ID" value="NZ_JAXAFJ010000003.1"/>
</dbReference>
<dbReference type="InterPro" id="IPR011009">
    <property type="entry name" value="Kinase-like_dom_sf"/>
</dbReference>
<comment type="similarity">
    <text evidence="1">Belongs to the pseudomonas-type ThrB family.</text>
</comment>
<dbReference type="Pfam" id="PF01636">
    <property type="entry name" value="APH"/>
    <property type="match status" value="1"/>
</dbReference>
<gene>
    <name evidence="3" type="ORF">SCD90_07920</name>
</gene>
<evidence type="ECO:0000313" key="3">
    <source>
        <dbReference type="EMBL" id="MDX6805988.1"/>
    </source>
</evidence>
<evidence type="ECO:0000259" key="2">
    <source>
        <dbReference type="Pfam" id="PF01636"/>
    </source>
</evidence>
<dbReference type="PANTHER" id="PTHR21064">
    <property type="entry name" value="AMINOGLYCOSIDE PHOSPHOTRANSFERASE DOMAIN-CONTAINING PROTEIN-RELATED"/>
    <property type="match status" value="1"/>
</dbReference>
<dbReference type="Proteomes" id="UP001274321">
    <property type="component" value="Unassembled WGS sequence"/>
</dbReference>
<comment type="caution">
    <text evidence="3">The sequence shown here is derived from an EMBL/GenBank/DDBJ whole genome shotgun (WGS) entry which is preliminary data.</text>
</comment>
<proteinExistence type="inferred from homology"/>
<evidence type="ECO:0000313" key="4">
    <source>
        <dbReference type="Proteomes" id="UP001274321"/>
    </source>
</evidence>
<sequence>MLYDDAFLSRLEGGLREKLPSWGLDEASPLRLLTISENATYLAEDEARGRKVVFRVHRPAYHSEAEIRSELAWTEALRADGVVDTPHLVPALDGTQLCSFVDGGQTRFVAAFEFMSGREPDTTDDLVKWYGRLGAINATLHHHSRAWTRPAGFTRKIWDTATTIGPDAYWGDWRDGLGLTEDGRAVLARTGALLERQIAGYGRTSENFGLIHADMRPANLLVDGERLGVIDFDDCGESWFMFDFAAAVSFQESESYIPDLMAAWVENYRRVAPLSAADEAMLPVFVMLRRMHLTAWIASHAETPTAQSMGEPYTAATVDLADSYLSTHA</sequence>
<feature type="domain" description="Aminoglycoside phosphotransferase" evidence="2">
    <location>
        <begin position="37"/>
        <end position="274"/>
    </location>
</feature>
<dbReference type="SUPFAM" id="SSF56112">
    <property type="entry name" value="Protein kinase-like (PK-like)"/>
    <property type="match status" value="1"/>
</dbReference>
<reference evidence="3 4" key="1">
    <citation type="submission" date="2023-11" db="EMBL/GenBank/DDBJ databases">
        <authorList>
            <person name="Bao R."/>
        </authorList>
    </citation>
    <scope>NUCLEOTIDE SEQUENCE [LARGE SCALE GENOMIC DNA]</scope>
    <source>
        <strain evidence="3 4">PJ23</strain>
    </source>
</reference>
<dbReference type="InterPro" id="IPR002575">
    <property type="entry name" value="Aminoglycoside_PTrfase"/>
</dbReference>